<dbReference type="OMA" id="ACINCAQ"/>
<dbReference type="GO" id="GO:0003723">
    <property type="term" value="F:RNA binding"/>
    <property type="evidence" value="ECO:0007669"/>
    <property type="project" value="UniProtKB-UniRule"/>
</dbReference>
<dbReference type="HOGENOM" id="CLU_008040_2_0_1"/>
<dbReference type="SUPFAM" id="SSF47769">
    <property type="entry name" value="SAM/Pointed domain"/>
    <property type="match status" value="1"/>
</dbReference>
<accession>T1INT8</accession>
<dbReference type="EMBL" id="JH431210">
    <property type="status" value="NOT_ANNOTATED_CDS"/>
    <property type="molecule type" value="Genomic_DNA"/>
</dbReference>
<dbReference type="InterPro" id="IPR004088">
    <property type="entry name" value="KH_dom_type_1"/>
</dbReference>
<dbReference type="PANTHER" id="PTHR10627:SF69">
    <property type="entry name" value="PROTEIN BICAUDAL C"/>
    <property type="match status" value="1"/>
</dbReference>
<dbReference type="SUPFAM" id="SSF54791">
    <property type="entry name" value="Eukaryotic type KH-domain (KH-domain type I)"/>
    <property type="match status" value="1"/>
</dbReference>
<dbReference type="Gene3D" id="3.30.310.270">
    <property type="match status" value="1"/>
</dbReference>
<evidence type="ECO:0000256" key="2">
    <source>
        <dbReference type="ARBA" id="ARBA00022737"/>
    </source>
</evidence>
<comment type="similarity">
    <text evidence="1">Belongs to the BicC family.</text>
</comment>
<evidence type="ECO:0000259" key="4">
    <source>
        <dbReference type="PROSITE" id="PS50105"/>
    </source>
</evidence>
<dbReference type="InterPro" id="IPR036612">
    <property type="entry name" value="KH_dom_type_1_sf"/>
</dbReference>
<evidence type="ECO:0000313" key="5">
    <source>
        <dbReference type="EnsemblMetazoa" id="SMAR002674-PA"/>
    </source>
</evidence>
<dbReference type="Pfam" id="PF00536">
    <property type="entry name" value="SAM_1"/>
    <property type="match status" value="1"/>
</dbReference>
<dbReference type="EnsemblMetazoa" id="SMAR002674-RA">
    <property type="protein sequence ID" value="SMAR002674-PA"/>
    <property type="gene ID" value="SMAR002674"/>
</dbReference>
<dbReference type="CDD" id="cd22421">
    <property type="entry name" value="KH-I_BICC1_rpt2"/>
    <property type="match status" value="1"/>
</dbReference>
<dbReference type="SMART" id="SM00322">
    <property type="entry name" value="KH"/>
    <property type="match status" value="2"/>
</dbReference>
<dbReference type="Gene3D" id="1.10.150.50">
    <property type="entry name" value="Transcription Factor, Ets-1"/>
    <property type="match status" value="1"/>
</dbReference>
<evidence type="ECO:0000256" key="3">
    <source>
        <dbReference type="PROSITE-ProRule" id="PRU00117"/>
    </source>
</evidence>
<dbReference type="Pfam" id="PF24234">
    <property type="entry name" value="KH_BICC1_1st"/>
    <property type="match status" value="1"/>
</dbReference>
<dbReference type="PROSITE" id="PS50084">
    <property type="entry name" value="KH_TYPE_1"/>
    <property type="match status" value="1"/>
</dbReference>
<keyword evidence="3" id="KW-0694">RNA-binding</keyword>
<dbReference type="Pfam" id="PF22985">
    <property type="entry name" value="KH_BICC1"/>
    <property type="match status" value="2"/>
</dbReference>
<dbReference type="eggNOG" id="KOG4374">
    <property type="taxonomic scope" value="Eukaryota"/>
</dbReference>
<name>T1INT8_STRMM</name>
<evidence type="ECO:0000313" key="6">
    <source>
        <dbReference type="Proteomes" id="UP000014500"/>
    </source>
</evidence>
<dbReference type="InterPro" id="IPR054727">
    <property type="entry name" value="BICC1_KH"/>
</dbReference>
<reference evidence="6" key="1">
    <citation type="submission" date="2011-05" db="EMBL/GenBank/DDBJ databases">
        <authorList>
            <person name="Richards S.R."/>
            <person name="Qu J."/>
            <person name="Jiang H."/>
            <person name="Jhangiani S.N."/>
            <person name="Agravi P."/>
            <person name="Goodspeed R."/>
            <person name="Gross S."/>
            <person name="Mandapat C."/>
            <person name="Jackson L."/>
            <person name="Mathew T."/>
            <person name="Pu L."/>
            <person name="Thornton R."/>
            <person name="Saada N."/>
            <person name="Wilczek-Boney K.B."/>
            <person name="Lee S."/>
            <person name="Kovar C."/>
            <person name="Wu Y."/>
            <person name="Scherer S.E."/>
            <person name="Worley K.C."/>
            <person name="Muzny D.M."/>
            <person name="Gibbs R."/>
        </authorList>
    </citation>
    <scope>NUCLEOTIDE SEQUENCE</scope>
    <source>
        <strain evidence="6">Brora</strain>
    </source>
</reference>
<keyword evidence="2" id="KW-0677">Repeat</keyword>
<dbReference type="PANTHER" id="PTHR10627">
    <property type="entry name" value="SCP160"/>
    <property type="match status" value="1"/>
</dbReference>
<dbReference type="GO" id="GO:0005737">
    <property type="term" value="C:cytoplasm"/>
    <property type="evidence" value="ECO:0007669"/>
    <property type="project" value="TreeGrafter"/>
</dbReference>
<dbReference type="InterPro" id="IPR001660">
    <property type="entry name" value="SAM"/>
</dbReference>
<keyword evidence="6" id="KW-1185">Reference proteome</keyword>
<dbReference type="PhylomeDB" id="T1INT8"/>
<dbReference type="Proteomes" id="UP000014500">
    <property type="component" value="Unassembled WGS sequence"/>
</dbReference>
<dbReference type="GO" id="GO:0010468">
    <property type="term" value="P:regulation of gene expression"/>
    <property type="evidence" value="ECO:0007669"/>
    <property type="project" value="UniProtKB-ARBA"/>
</dbReference>
<sequence>MRTESMREKVFKSEAHRDGDECALCGDEMRVSGVLSCDRESDMSETNSFGSREEESVGGLDADIVEEKFRVDRKKLEKMLQGPEENKAENFFISIMTKTETVISWPSQIKIGGKSKKDPFVKATGKIEAVRKAKDLVMAELDISTDRVTLKMDVPYTDHSHIIGKGGLNTQRVMHVTNCHIHFPDSNRNNAVDKSNLVSIAGRPPQVEKARSLIRALVPLCLTFKVPMQVDVSHSIVRHVQDRYAVSVQVRHHNPNASATYVSTVMVRANESDADRVKEATRVLMQHLVKTDEVSLKMEIGAQHSAFVANVAIIEQLTGTEIDLTKMDDGDGKGTGTGTGTVTIRGSIESVHLARLKIIGALQLALMFDLGYDVEFDTSFINQVMDKFGVLVTTKPKAKNSTRSIIIKGIERKVGDLLEARRCLLGLEFKEPSVPTFIPLDYNLSSAAGVALVKSTPPPLIRPNMFGWSSNVPLSLPYQCRPIRGCGVEMFKTSDTTSAMSSPTLSPSRDKNYKNQLGTQVVADKDRTSNTSITRLQQLFGSSLNFSDESVDELENDKQILAQIGASRVPNNKFVGYGFSQSMPDQSEREQTKTQSVLEKRNSIATATATATVGAHYNLFNSGAVRPPTIPTGRCDDLSEFLTKIGCELYADLFRKQEVDMDMFTTLDEDDLKQLGVPTFGARRKMMEAIKNQLRFSAAPGAERRAAFCNRW</sequence>
<proteinExistence type="inferred from homology"/>
<dbReference type="eggNOG" id="KOG2208">
    <property type="taxonomic scope" value="Eukaryota"/>
</dbReference>
<organism evidence="5 6">
    <name type="scientific">Strigamia maritima</name>
    <name type="common">European centipede</name>
    <name type="synonym">Geophilus maritimus</name>
    <dbReference type="NCBI Taxonomy" id="126957"/>
    <lineage>
        <taxon>Eukaryota</taxon>
        <taxon>Metazoa</taxon>
        <taxon>Ecdysozoa</taxon>
        <taxon>Arthropoda</taxon>
        <taxon>Myriapoda</taxon>
        <taxon>Chilopoda</taxon>
        <taxon>Pleurostigmophora</taxon>
        <taxon>Geophilomorpha</taxon>
        <taxon>Linotaeniidae</taxon>
        <taxon>Strigamia</taxon>
    </lineage>
</organism>
<dbReference type="Pfam" id="PF00013">
    <property type="entry name" value="KH_1"/>
    <property type="match status" value="1"/>
</dbReference>
<dbReference type="PROSITE" id="PS50105">
    <property type="entry name" value="SAM_DOMAIN"/>
    <property type="match status" value="1"/>
</dbReference>
<dbReference type="Gene3D" id="3.30.1370.10">
    <property type="entry name" value="K Homology domain, type 1"/>
    <property type="match status" value="1"/>
</dbReference>
<feature type="domain" description="SAM" evidence="4">
    <location>
        <begin position="633"/>
        <end position="696"/>
    </location>
</feature>
<dbReference type="AlphaFoldDB" id="T1INT8"/>
<dbReference type="InterPro" id="IPR047549">
    <property type="entry name" value="BICC1_KH-I_rpt1"/>
</dbReference>
<dbReference type="InterPro" id="IPR004087">
    <property type="entry name" value="KH_dom"/>
</dbReference>
<reference evidence="5" key="2">
    <citation type="submission" date="2015-02" db="UniProtKB">
        <authorList>
            <consortium name="EnsemblMetazoa"/>
        </authorList>
    </citation>
    <scope>IDENTIFICATION</scope>
</reference>
<evidence type="ECO:0000256" key="1">
    <source>
        <dbReference type="ARBA" id="ARBA00007662"/>
    </source>
</evidence>
<dbReference type="STRING" id="126957.T1INT8"/>
<dbReference type="SMART" id="SM00454">
    <property type="entry name" value="SAM"/>
    <property type="match status" value="1"/>
</dbReference>
<dbReference type="InterPro" id="IPR013761">
    <property type="entry name" value="SAM/pointed_sf"/>
</dbReference>
<protein>
    <recommendedName>
        <fullName evidence="4">SAM domain-containing protein</fullName>
    </recommendedName>
</protein>
<dbReference type="InterPro" id="IPR047554">
    <property type="entry name" value="BICC1_KH-I_rpt2"/>
</dbReference>